<sequence length="441" mass="49059">MAEKEKENKKRKRASNGVETPSKKVAFDGASGGDGKVAVSHVEEKYCPVVLSAKGVNAPRVPFRGYAQAKALKDTDGSVQPKTHNLLLQSSQHPRLDYTATPSTLDQNLSHYFAVFDPVTKRLQVTPAHHLELKTTLRSETLEVEKDKLTNAQQREQLGREFGTKKAKKAIASKTENAITQDTKGKGKVTDVQTAVLEAVEDATAGAASRNVAEGADAAFAAKPIPKPNLQAESVEGVYPYRTLIPPGDDRLVNIKDWQDMARADEAINFSHRFPAYRVSRLGKSDETMKLKALRYLTLLLEFHDALSNARSGRKVPKSDILKRKLAAWPSQLVDNVRRRFANESGQELGKWHMENLYTHMCALSLYVDGWVTATTDLKEDLKMEQREISKYFLELGCKVSAPTEADKHSKNITKAQASVTKMAKLKLPLEFPKPRAGRRR</sequence>
<dbReference type="EMBL" id="CAVMBE010000076">
    <property type="protein sequence ID" value="CAK4032992.1"/>
    <property type="molecule type" value="Genomic_DNA"/>
</dbReference>
<proteinExistence type="inferred from homology"/>
<dbReference type="GO" id="GO:0003677">
    <property type="term" value="F:DNA binding"/>
    <property type="evidence" value="ECO:0007669"/>
    <property type="project" value="InterPro"/>
</dbReference>
<organism evidence="7 8">
    <name type="scientific">Lecanosticta acicola</name>
    <dbReference type="NCBI Taxonomy" id="111012"/>
    <lineage>
        <taxon>Eukaryota</taxon>
        <taxon>Fungi</taxon>
        <taxon>Dikarya</taxon>
        <taxon>Ascomycota</taxon>
        <taxon>Pezizomycotina</taxon>
        <taxon>Dothideomycetes</taxon>
        <taxon>Dothideomycetidae</taxon>
        <taxon>Mycosphaerellales</taxon>
        <taxon>Mycosphaerellaceae</taxon>
        <taxon>Lecanosticta</taxon>
    </lineage>
</organism>
<dbReference type="InterPro" id="IPR009668">
    <property type="entry name" value="RNA_pol-assoc_fac_A49-like"/>
</dbReference>
<keyword evidence="3 7" id="KW-0240">DNA-directed RNA polymerase</keyword>
<evidence type="ECO:0000256" key="3">
    <source>
        <dbReference type="ARBA" id="ARBA00022478"/>
    </source>
</evidence>
<gene>
    <name evidence="7" type="ORF">LECACI_7A008150</name>
</gene>
<protein>
    <submittedName>
        <fullName evidence="7">Related to DNA-directed RNA polymerase A (I) chain</fullName>
    </submittedName>
</protein>
<dbReference type="AlphaFoldDB" id="A0AAI9EE14"/>
<keyword evidence="4" id="KW-0804">Transcription</keyword>
<comment type="caution">
    <text evidence="7">The sequence shown here is derived from an EMBL/GenBank/DDBJ whole genome shotgun (WGS) entry which is preliminary data.</text>
</comment>
<dbReference type="GO" id="GO:0006351">
    <property type="term" value="P:DNA-templated transcription"/>
    <property type="evidence" value="ECO:0007669"/>
    <property type="project" value="InterPro"/>
</dbReference>
<keyword evidence="5" id="KW-0539">Nucleus</keyword>
<evidence type="ECO:0000256" key="6">
    <source>
        <dbReference type="SAM" id="MobiDB-lite"/>
    </source>
</evidence>
<dbReference type="GO" id="GO:0005730">
    <property type="term" value="C:nucleolus"/>
    <property type="evidence" value="ECO:0007669"/>
    <property type="project" value="UniProtKB-SubCell"/>
</dbReference>
<evidence type="ECO:0000256" key="5">
    <source>
        <dbReference type="ARBA" id="ARBA00023242"/>
    </source>
</evidence>
<feature type="region of interest" description="Disordered" evidence="6">
    <location>
        <begin position="1"/>
        <end position="34"/>
    </location>
</feature>
<dbReference type="GO" id="GO:0000428">
    <property type="term" value="C:DNA-directed RNA polymerase complex"/>
    <property type="evidence" value="ECO:0007669"/>
    <property type="project" value="UniProtKB-KW"/>
</dbReference>
<dbReference type="PANTHER" id="PTHR14440">
    <property type="entry name" value="DNA-DIRECTED RNA POLYMERASE I SUBUNIT RPA49"/>
    <property type="match status" value="1"/>
</dbReference>
<evidence type="ECO:0000256" key="2">
    <source>
        <dbReference type="ARBA" id="ARBA00009430"/>
    </source>
</evidence>
<reference evidence="7" key="1">
    <citation type="submission" date="2023-11" db="EMBL/GenBank/DDBJ databases">
        <authorList>
            <person name="Alioto T."/>
            <person name="Alioto T."/>
            <person name="Gomez Garrido J."/>
        </authorList>
    </citation>
    <scope>NUCLEOTIDE SEQUENCE</scope>
</reference>
<dbReference type="Pfam" id="PF06870">
    <property type="entry name" value="RNA_pol_I_A49"/>
    <property type="match status" value="1"/>
</dbReference>
<evidence type="ECO:0000256" key="4">
    <source>
        <dbReference type="ARBA" id="ARBA00023163"/>
    </source>
</evidence>
<comment type="subcellular location">
    <subcellularLocation>
        <location evidence="1">Nucleus</location>
        <location evidence="1">Nucleolus</location>
    </subcellularLocation>
</comment>
<evidence type="ECO:0000313" key="8">
    <source>
        <dbReference type="Proteomes" id="UP001296104"/>
    </source>
</evidence>
<dbReference type="Proteomes" id="UP001296104">
    <property type="component" value="Unassembled WGS sequence"/>
</dbReference>
<comment type="similarity">
    <text evidence="2">Belongs to the eukaryotic RPA49/POLR1E RNA polymerase subunit family.</text>
</comment>
<evidence type="ECO:0000313" key="7">
    <source>
        <dbReference type="EMBL" id="CAK4032992.1"/>
    </source>
</evidence>
<name>A0AAI9EE14_9PEZI</name>
<accession>A0AAI9EE14</accession>
<evidence type="ECO:0000256" key="1">
    <source>
        <dbReference type="ARBA" id="ARBA00004604"/>
    </source>
</evidence>
<keyword evidence="8" id="KW-1185">Reference proteome</keyword>